<dbReference type="PROSITE" id="PS51419">
    <property type="entry name" value="RAB"/>
    <property type="match status" value="1"/>
</dbReference>
<comment type="similarity">
    <text evidence="1">Belongs to the small GTPase superfamily. Rab family.</text>
</comment>
<dbReference type="SUPFAM" id="SSF52540">
    <property type="entry name" value="P-loop containing nucleoside triphosphate hydrolases"/>
    <property type="match status" value="1"/>
</dbReference>
<dbReference type="GO" id="GO:0005525">
    <property type="term" value="F:GTP binding"/>
    <property type="evidence" value="ECO:0007669"/>
    <property type="project" value="InterPro"/>
</dbReference>
<reference evidence="3 4" key="1">
    <citation type="submission" date="2020-08" db="EMBL/GenBank/DDBJ databases">
        <authorList>
            <person name="Hejnol A."/>
        </authorList>
    </citation>
    <scope>NUCLEOTIDE SEQUENCE [LARGE SCALE GENOMIC DNA]</scope>
</reference>
<dbReference type="PANTHER" id="PTHR47978">
    <property type="match status" value="1"/>
</dbReference>
<dbReference type="Gene3D" id="3.40.50.300">
    <property type="entry name" value="P-loop containing nucleotide triphosphate hydrolases"/>
    <property type="match status" value="1"/>
</dbReference>
<dbReference type="PRINTS" id="PR00449">
    <property type="entry name" value="RASTRNSFRMNG"/>
</dbReference>
<dbReference type="GO" id="GO:0003924">
    <property type="term" value="F:GTPase activity"/>
    <property type="evidence" value="ECO:0007669"/>
    <property type="project" value="InterPro"/>
</dbReference>
<evidence type="ECO:0000313" key="3">
    <source>
        <dbReference type="EMBL" id="CAD5113956.1"/>
    </source>
</evidence>
<dbReference type="SMART" id="SM00175">
    <property type="entry name" value="RAB"/>
    <property type="match status" value="1"/>
</dbReference>
<accession>A0A7I8VEZ5</accession>
<dbReference type="Pfam" id="PF00071">
    <property type="entry name" value="Ras"/>
    <property type="match status" value="1"/>
</dbReference>
<name>A0A7I8VEZ5_9ANNE</name>
<dbReference type="EMBL" id="CAJFCJ010000004">
    <property type="protein sequence ID" value="CAD5113956.1"/>
    <property type="molecule type" value="Genomic_DNA"/>
</dbReference>
<gene>
    <name evidence="3" type="ORF">DGYR_LOCUS2854</name>
</gene>
<dbReference type="SMART" id="SM00173">
    <property type="entry name" value="RAS"/>
    <property type="match status" value="1"/>
</dbReference>
<dbReference type="PROSITE" id="PS51421">
    <property type="entry name" value="RAS"/>
    <property type="match status" value="1"/>
</dbReference>
<protein>
    <submittedName>
        <fullName evidence="3">DgyrCDS3116</fullName>
    </submittedName>
</protein>
<comment type="caution">
    <text evidence="3">The sequence shown here is derived from an EMBL/GenBank/DDBJ whole genome shotgun (WGS) entry which is preliminary data.</text>
</comment>
<dbReference type="AlphaFoldDB" id="A0A7I8VEZ5"/>
<keyword evidence="4" id="KW-1185">Reference proteome</keyword>
<dbReference type="InterPro" id="IPR027417">
    <property type="entry name" value="P-loop_NTPase"/>
</dbReference>
<evidence type="ECO:0000256" key="2">
    <source>
        <dbReference type="ARBA" id="ARBA00022741"/>
    </source>
</evidence>
<proteinExistence type="inferred from homology"/>
<keyword evidence="2" id="KW-0547">Nucleotide-binding</keyword>
<sequence length="215" mass="24389">MSQPAQLVFLSDYNVGTSTFVQRIINGKVTENSVGRAKVVRHTFNTHFQALDRVVTVQVYDVEGNVYVAYGGDLNAALVSCHRAHAIAVLYDVTNRSSFEYAQYCLDSIVNPRAISLLIANKIERSQRKVSQKEGKLLARIHQSRFIEISAKTGQNVQEAFQILLSTIPPKYLKSEKVTTENAVEFTLKSPRREKDKINKFWKSPKKFQDTSFPF</sequence>
<evidence type="ECO:0000256" key="1">
    <source>
        <dbReference type="ARBA" id="ARBA00006270"/>
    </source>
</evidence>
<dbReference type="Proteomes" id="UP000549394">
    <property type="component" value="Unassembled WGS sequence"/>
</dbReference>
<dbReference type="OrthoDB" id="265044at2759"/>
<organism evidence="3 4">
    <name type="scientific">Dimorphilus gyrociliatus</name>
    <dbReference type="NCBI Taxonomy" id="2664684"/>
    <lineage>
        <taxon>Eukaryota</taxon>
        <taxon>Metazoa</taxon>
        <taxon>Spiralia</taxon>
        <taxon>Lophotrochozoa</taxon>
        <taxon>Annelida</taxon>
        <taxon>Polychaeta</taxon>
        <taxon>Polychaeta incertae sedis</taxon>
        <taxon>Dinophilidae</taxon>
        <taxon>Dimorphilus</taxon>
    </lineage>
</organism>
<dbReference type="InterPro" id="IPR001806">
    <property type="entry name" value="Small_GTPase"/>
</dbReference>
<evidence type="ECO:0000313" key="4">
    <source>
        <dbReference type="Proteomes" id="UP000549394"/>
    </source>
</evidence>